<name>A0AB39RZ33_9ACTN</name>
<reference evidence="1" key="1">
    <citation type="submission" date="2024-07" db="EMBL/GenBank/DDBJ databases">
        <authorList>
            <person name="Yu S.T."/>
        </authorList>
    </citation>
    <scope>NUCLEOTIDE SEQUENCE</scope>
    <source>
        <strain evidence="1">R35</strain>
    </source>
</reference>
<sequence length="192" mass="21240">MDVTELLEAASLLVPEETATEDDLTVRDVWDHLVADEWEIALGLLEQLGDAGPPPLSFWETLAAAAEQLRMERSAAWCHWRCHEIRQGVIRADLTLRPAGESRRTTPIGGAGVLRPMWDIGHRTPAGELSVNIAALWVEQKPFLEPGGRALVRLVPLVPSGWRHVEPGRRIDLYEDRSVGGTAVVLEVRPPV</sequence>
<proteinExistence type="predicted"/>
<gene>
    <name evidence="1" type="ORF">AB5J50_03670</name>
</gene>
<dbReference type="RefSeq" id="WP_369254814.1">
    <property type="nucleotide sequence ID" value="NZ_CP163440.1"/>
</dbReference>
<evidence type="ECO:0008006" key="2">
    <source>
        <dbReference type="Google" id="ProtNLM"/>
    </source>
</evidence>
<protein>
    <recommendedName>
        <fullName evidence="2">Mycothiol-dependent maleylpyruvate isomerase metal-binding domain-containing protein</fullName>
    </recommendedName>
</protein>
<accession>A0AB39RZ33</accession>
<evidence type="ECO:0000313" key="1">
    <source>
        <dbReference type="EMBL" id="XDQ59921.1"/>
    </source>
</evidence>
<dbReference type="EMBL" id="CP163440">
    <property type="protein sequence ID" value="XDQ59921.1"/>
    <property type="molecule type" value="Genomic_DNA"/>
</dbReference>
<organism evidence="1">
    <name type="scientific">Streptomyces sp. R35</name>
    <dbReference type="NCBI Taxonomy" id="3238630"/>
    <lineage>
        <taxon>Bacteria</taxon>
        <taxon>Bacillati</taxon>
        <taxon>Actinomycetota</taxon>
        <taxon>Actinomycetes</taxon>
        <taxon>Kitasatosporales</taxon>
        <taxon>Streptomycetaceae</taxon>
        <taxon>Streptomyces</taxon>
    </lineage>
</organism>
<dbReference type="AlphaFoldDB" id="A0AB39RZ33"/>